<dbReference type="PANTHER" id="PTHR42708:SF1">
    <property type="entry name" value="GLIDING MOTILITY PROTEIN MGLA"/>
    <property type="match status" value="1"/>
</dbReference>
<protein>
    <submittedName>
        <fullName evidence="1">Cell polarity determinant GTPase MglA</fullName>
    </submittedName>
</protein>
<dbReference type="InterPro" id="IPR027417">
    <property type="entry name" value="P-loop_NTPase"/>
</dbReference>
<dbReference type="CDD" id="cd00882">
    <property type="entry name" value="Ras_like_GTPase"/>
    <property type="match status" value="1"/>
</dbReference>
<dbReference type="EMBL" id="SRHE01000034">
    <property type="protein sequence ID" value="TWW12170.1"/>
    <property type="molecule type" value="Genomic_DNA"/>
</dbReference>
<dbReference type="PANTHER" id="PTHR42708">
    <property type="entry name" value="ATP/GTP-BINDING PROTEIN-RELATED"/>
    <property type="match status" value="1"/>
</dbReference>
<reference evidence="1 2" key="1">
    <citation type="submission" date="2019-08" db="EMBL/GenBank/DDBJ databases">
        <title>100 year-old enigma solved: identification of Planctomyces bekefii, the type genus and species of the phylum Planctomycetes.</title>
        <authorList>
            <person name="Svetlana D.N."/>
            <person name="Overmann J."/>
        </authorList>
    </citation>
    <scope>NUCLEOTIDE SEQUENCE [LARGE SCALE GENOMIC DNA]</scope>
    <source>
        <strain evidence="1">Phe10_nw2017</strain>
    </source>
</reference>
<comment type="caution">
    <text evidence="1">The sequence shown here is derived from an EMBL/GenBank/DDBJ whole genome shotgun (WGS) entry which is preliminary data.</text>
</comment>
<dbReference type="InterPro" id="IPR052705">
    <property type="entry name" value="Gliding_Motility_GTPase"/>
</dbReference>
<organism evidence="1 2">
    <name type="scientific">Planctomyces bekefii</name>
    <dbReference type="NCBI Taxonomy" id="1653850"/>
    <lineage>
        <taxon>Bacteria</taxon>
        <taxon>Pseudomonadati</taxon>
        <taxon>Planctomycetota</taxon>
        <taxon>Planctomycetia</taxon>
        <taxon>Planctomycetales</taxon>
        <taxon>Planctomycetaceae</taxon>
        <taxon>Planctomyces</taxon>
    </lineage>
</organism>
<dbReference type="AlphaFoldDB" id="A0A5C6MBR0"/>
<keyword evidence="2" id="KW-1185">Reference proteome</keyword>
<gene>
    <name evidence="1" type="primary">mglA</name>
    <name evidence="1" type="ORF">E3A20_03220</name>
</gene>
<proteinExistence type="predicted"/>
<dbReference type="Gene3D" id="3.40.50.300">
    <property type="entry name" value="P-loop containing nucleotide triphosphate hydrolases"/>
    <property type="match status" value="1"/>
</dbReference>
<reference evidence="1 2" key="2">
    <citation type="submission" date="2019-08" db="EMBL/GenBank/DDBJ databases">
        <authorList>
            <person name="Henke P."/>
        </authorList>
    </citation>
    <scope>NUCLEOTIDE SEQUENCE [LARGE SCALE GENOMIC DNA]</scope>
    <source>
        <strain evidence="1">Phe10_nw2017</strain>
    </source>
</reference>
<accession>A0A5C6MBR0</accession>
<dbReference type="SUPFAM" id="SSF52540">
    <property type="entry name" value="P-loop containing nucleoside triphosphate hydrolases"/>
    <property type="match status" value="1"/>
</dbReference>
<name>A0A5C6MBR0_9PLAN</name>
<feature type="non-terminal residue" evidence="1">
    <location>
        <position position="1"/>
    </location>
</feature>
<evidence type="ECO:0000313" key="2">
    <source>
        <dbReference type="Proteomes" id="UP000321083"/>
    </source>
</evidence>
<evidence type="ECO:0000313" key="1">
    <source>
        <dbReference type="EMBL" id="TWW12170.1"/>
    </source>
</evidence>
<dbReference type="Proteomes" id="UP000321083">
    <property type="component" value="Unassembled WGS sequence"/>
</dbReference>
<sequence>RGSGKTENLRSVFRSTSAEIKSGLLELEENTGPTKFFDFLPISLGYVKDFHLKLHLFTLPTNSLYESVRSVILKGVDGFIYVADARVEAMADNVDGLAATRRMLTEEGYNVAEMPRVIQYNKFDLQDIVPYDVLRQELNPGGVPDHKAVATQGLGTMETLQSMAKLVLKKISP</sequence>